<organism evidence="4 5">
    <name type="scientific">Acanthopleuribacter pedis</name>
    <dbReference type="NCBI Taxonomy" id="442870"/>
    <lineage>
        <taxon>Bacteria</taxon>
        <taxon>Pseudomonadati</taxon>
        <taxon>Acidobacteriota</taxon>
        <taxon>Holophagae</taxon>
        <taxon>Acanthopleuribacterales</taxon>
        <taxon>Acanthopleuribacteraceae</taxon>
        <taxon>Acanthopleuribacter</taxon>
    </lineage>
</organism>
<dbReference type="PANTHER" id="PTHR44591">
    <property type="entry name" value="STRESS RESPONSE REGULATOR PROTEIN 1"/>
    <property type="match status" value="1"/>
</dbReference>
<feature type="modified residue" description="4-aspartylphosphate" evidence="2">
    <location>
        <position position="56"/>
    </location>
</feature>
<feature type="domain" description="Response regulatory" evidence="3">
    <location>
        <begin position="7"/>
        <end position="122"/>
    </location>
</feature>
<dbReference type="InterPro" id="IPR050595">
    <property type="entry name" value="Bact_response_regulator"/>
</dbReference>
<dbReference type="Pfam" id="PF00072">
    <property type="entry name" value="Response_reg"/>
    <property type="match status" value="1"/>
</dbReference>
<dbReference type="InterPro" id="IPR011006">
    <property type="entry name" value="CheY-like_superfamily"/>
</dbReference>
<dbReference type="RefSeq" id="WP_207857397.1">
    <property type="nucleotide sequence ID" value="NZ_JAFREP010000004.1"/>
</dbReference>
<dbReference type="PANTHER" id="PTHR44591:SF3">
    <property type="entry name" value="RESPONSE REGULATORY DOMAIN-CONTAINING PROTEIN"/>
    <property type="match status" value="1"/>
</dbReference>
<proteinExistence type="predicted"/>
<sequence>MNLGRQKILVVDDEESARKLIIASLRKADYQILQAEGGREAIRIANREHPDLIIMDICLAETNLDGYQTAEIITEECPGQTILFVSGKIDYNNRRAAIKERWSFLNKPFSPLDLRARVKRILERPPAKRARSL</sequence>
<dbReference type="GO" id="GO:0000160">
    <property type="term" value="P:phosphorelay signal transduction system"/>
    <property type="evidence" value="ECO:0007669"/>
    <property type="project" value="InterPro"/>
</dbReference>
<evidence type="ECO:0000313" key="5">
    <source>
        <dbReference type="Proteomes" id="UP000664417"/>
    </source>
</evidence>
<keyword evidence="5" id="KW-1185">Reference proteome</keyword>
<dbReference type="EMBL" id="JAFREP010000004">
    <property type="protein sequence ID" value="MBO1317896.1"/>
    <property type="molecule type" value="Genomic_DNA"/>
</dbReference>
<keyword evidence="1 2" id="KW-0597">Phosphoprotein</keyword>
<dbReference type="SMART" id="SM00448">
    <property type="entry name" value="REC"/>
    <property type="match status" value="1"/>
</dbReference>
<dbReference type="Gene3D" id="3.40.50.2300">
    <property type="match status" value="1"/>
</dbReference>
<dbReference type="Proteomes" id="UP000664417">
    <property type="component" value="Unassembled WGS sequence"/>
</dbReference>
<dbReference type="PROSITE" id="PS50110">
    <property type="entry name" value="RESPONSE_REGULATORY"/>
    <property type="match status" value="1"/>
</dbReference>
<evidence type="ECO:0000313" key="4">
    <source>
        <dbReference type="EMBL" id="MBO1317896.1"/>
    </source>
</evidence>
<evidence type="ECO:0000256" key="2">
    <source>
        <dbReference type="PROSITE-ProRule" id="PRU00169"/>
    </source>
</evidence>
<reference evidence="4" key="1">
    <citation type="submission" date="2021-03" db="EMBL/GenBank/DDBJ databases">
        <authorList>
            <person name="Wang G."/>
        </authorList>
    </citation>
    <scope>NUCLEOTIDE SEQUENCE</scope>
    <source>
        <strain evidence="4">KCTC 12899</strain>
    </source>
</reference>
<dbReference type="InterPro" id="IPR001789">
    <property type="entry name" value="Sig_transdc_resp-reg_receiver"/>
</dbReference>
<evidence type="ECO:0000259" key="3">
    <source>
        <dbReference type="PROSITE" id="PS50110"/>
    </source>
</evidence>
<name>A0A8J7Q4V9_9BACT</name>
<dbReference type="CDD" id="cd00156">
    <property type="entry name" value="REC"/>
    <property type="match status" value="1"/>
</dbReference>
<gene>
    <name evidence="4" type="ORF">J3U88_05435</name>
</gene>
<dbReference type="SUPFAM" id="SSF52172">
    <property type="entry name" value="CheY-like"/>
    <property type="match status" value="1"/>
</dbReference>
<protein>
    <submittedName>
        <fullName evidence="4">Response regulator</fullName>
    </submittedName>
</protein>
<evidence type="ECO:0000256" key="1">
    <source>
        <dbReference type="ARBA" id="ARBA00022553"/>
    </source>
</evidence>
<accession>A0A8J7Q4V9</accession>
<comment type="caution">
    <text evidence="4">The sequence shown here is derived from an EMBL/GenBank/DDBJ whole genome shotgun (WGS) entry which is preliminary data.</text>
</comment>
<dbReference type="AlphaFoldDB" id="A0A8J7Q4V9"/>